<dbReference type="InterPro" id="IPR020472">
    <property type="entry name" value="WD40_PAC1"/>
</dbReference>
<dbReference type="Pfam" id="PF07687">
    <property type="entry name" value="M20_dimer"/>
    <property type="match status" value="1"/>
</dbReference>
<keyword evidence="4" id="KW-0479">Metal-binding</keyword>
<dbReference type="Gene3D" id="3.30.70.360">
    <property type="match status" value="1"/>
</dbReference>
<dbReference type="InterPro" id="IPR051458">
    <property type="entry name" value="Cyt/Met_Dipeptidase"/>
</dbReference>
<dbReference type="InterPro" id="IPR011650">
    <property type="entry name" value="Peptidase_M20_dimer"/>
</dbReference>
<dbReference type="SMART" id="SM00320">
    <property type="entry name" value="WD40"/>
    <property type="match status" value="7"/>
</dbReference>
<dbReference type="InParanoid" id="A0A0C3FET5"/>
<dbReference type="GO" id="GO:0046872">
    <property type="term" value="F:metal ion binding"/>
    <property type="evidence" value="ECO:0007669"/>
    <property type="project" value="UniProtKB-KW"/>
</dbReference>
<dbReference type="InterPro" id="IPR019775">
    <property type="entry name" value="WD40_repeat_CS"/>
</dbReference>
<dbReference type="Pfam" id="PF00400">
    <property type="entry name" value="WD40"/>
    <property type="match status" value="4"/>
</dbReference>
<evidence type="ECO:0000256" key="1">
    <source>
        <dbReference type="ARBA" id="ARBA00006247"/>
    </source>
</evidence>
<feature type="repeat" description="WD" evidence="7">
    <location>
        <begin position="251"/>
        <end position="264"/>
    </location>
</feature>
<keyword evidence="5" id="KW-0677">Repeat</keyword>
<reference evidence="10" key="2">
    <citation type="submission" date="2015-01" db="EMBL/GenBank/DDBJ databases">
        <title>Evolutionary Origins and Diversification of the Mycorrhizal Mutualists.</title>
        <authorList>
            <consortium name="DOE Joint Genome Institute"/>
            <consortium name="Mycorrhizal Genomics Consortium"/>
            <person name="Kohler A."/>
            <person name="Kuo A."/>
            <person name="Nagy L.G."/>
            <person name="Floudas D."/>
            <person name="Copeland A."/>
            <person name="Barry K.W."/>
            <person name="Cichocki N."/>
            <person name="Veneault-Fourrey C."/>
            <person name="LaButti K."/>
            <person name="Lindquist E.A."/>
            <person name="Lipzen A."/>
            <person name="Lundell T."/>
            <person name="Morin E."/>
            <person name="Murat C."/>
            <person name="Riley R."/>
            <person name="Ohm R."/>
            <person name="Sun H."/>
            <person name="Tunlid A."/>
            <person name="Henrissat B."/>
            <person name="Grigoriev I.V."/>
            <person name="Hibbett D.S."/>
            <person name="Martin F."/>
        </authorList>
    </citation>
    <scope>NUCLEOTIDE SEQUENCE [LARGE SCALE GENOMIC DNA]</scope>
    <source>
        <strain evidence="10">F 1598</strain>
    </source>
</reference>
<sequence>MVHAQFTSNVPRSASVSRHLDSVASLPRLLHSLHDPNSVLSLSADADHIFTGSQCFDISVWDKKSFTYKTSLVGHTGSILALEYAEDKKWLFSSSGDSSVRIWSTTALTPIYVLTPYLETGAGDLFSLAWSPTLQTIYIGCQNTSLQWFDFGKNIDSRKAHKFFDSYPQFERRPADINAMNGIMTSPMTIVDSDGCVQHASAPSPRGFLQVPASNVIDSAHYGYVYCMALLPSTGEVSDDSPLPVDGSTQLVTGSGDEAVKLWDCSSSGLSLLHTFECCHGAVLSIVVHGETIYAGCQDGYIKVWDLEMKTLVREIIVQECVDVLSLSMMHNDLYSCSANGKVQRWSSSFDCTATWSAHNGIVLSSIITRNGPDQFCLISGANDGYINIWDIAPPVKIQHETACHIASSDDRTINDTMDYALSKFVSIPSVSSDPSHREDCRQAAIWLKKCLSQLGANSTLLSTDEGVNPLVLATFRGSQGKHATPRPRVLFYGHYDVISAPPEGWSSDPFLLSGRNGYFYGRGVTDNKGPILAAACAAAELLGRRQLELDLVFLIEGEEETGSNGFGEAVRRHKDAIGHIDAILVSNSTWIAEEPPCITYGLRGVVHSTLEISSSAPDLHSGVEGGAAAEPMLDMVNLLAKLTDDNRRVTIPKFYDHVRPQTQDETQLYSLLSTITQRPASSLSSRWREPSLTVHNIEVSGPKNSTVIPGKITASVSIRIVPDQDLDTIVNSLTSHIKSSFKNLNSPNKLEVSIDHTADWWLGNLDDPWFKALEGAIRDEWGVDPLRIREGGSIPSVPYLEKEFDCHALHLPLGQSSDQAHLPNERISLSNLRRGKSVIERFLLSVANTIPNTTI</sequence>
<accession>A0A0C3FET5</accession>
<dbReference type="Gene3D" id="3.40.630.10">
    <property type="entry name" value="Zn peptidases"/>
    <property type="match status" value="1"/>
</dbReference>
<dbReference type="InterPro" id="IPR001680">
    <property type="entry name" value="WD40_rpt"/>
</dbReference>
<evidence type="ECO:0000256" key="6">
    <source>
        <dbReference type="ARBA" id="ARBA00022801"/>
    </source>
</evidence>
<dbReference type="GO" id="GO:0006751">
    <property type="term" value="P:glutathione catabolic process"/>
    <property type="evidence" value="ECO:0007669"/>
    <property type="project" value="InterPro"/>
</dbReference>
<dbReference type="GO" id="GO:0006508">
    <property type="term" value="P:proteolysis"/>
    <property type="evidence" value="ECO:0007669"/>
    <property type="project" value="UniProtKB-KW"/>
</dbReference>
<dbReference type="PROSITE" id="PS50294">
    <property type="entry name" value="WD_REPEATS_REGION"/>
    <property type="match status" value="1"/>
</dbReference>
<keyword evidence="6" id="KW-0378">Hydrolase</keyword>
<dbReference type="PROSITE" id="PS50082">
    <property type="entry name" value="WD_REPEATS_2"/>
    <property type="match status" value="4"/>
</dbReference>
<gene>
    <name evidence="9" type="ORF">PILCRDRAFT_793808</name>
</gene>
<dbReference type="PANTHER" id="PTHR43270:SF8">
    <property type="entry name" value="DI- AND TRIPEPTIDASE DUG2-RELATED"/>
    <property type="match status" value="1"/>
</dbReference>
<dbReference type="InterPro" id="IPR002933">
    <property type="entry name" value="Peptidase_M20"/>
</dbReference>
<feature type="repeat" description="WD" evidence="7">
    <location>
        <begin position="290"/>
        <end position="315"/>
    </location>
</feature>
<comment type="similarity">
    <text evidence="1">Belongs to the peptidase M20A family.</text>
</comment>
<dbReference type="Pfam" id="PF01546">
    <property type="entry name" value="Peptidase_M20"/>
    <property type="match status" value="1"/>
</dbReference>
<protein>
    <recommendedName>
        <fullName evidence="8">Peptidase M20 dimerisation domain-containing protein</fullName>
    </recommendedName>
</protein>
<evidence type="ECO:0000256" key="3">
    <source>
        <dbReference type="ARBA" id="ARBA00022670"/>
    </source>
</evidence>
<evidence type="ECO:0000259" key="8">
    <source>
        <dbReference type="Pfam" id="PF07687"/>
    </source>
</evidence>
<dbReference type="PANTHER" id="PTHR43270">
    <property type="entry name" value="BETA-ALA-HIS DIPEPTIDASE"/>
    <property type="match status" value="1"/>
</dbReference>
<dbReference type="PROSITE" id="PS00678">
    <property type="entry name" value="WD_REPEATS_1"/>
    <property type="match status" value="1"/>
</dbReference>
<dbReference type="SUPFAM" id="SSF50978">
    <property type="entry name" value="WD40 repeat-like"/>
    <property type="match status" value="1"/>
</dbReference>
<dbReference type="EMBL" id="KN833016">
    <property type="protein sequence ID" value="KIM78519.1"/>
    <property type="molecule type" value="Genomic_DNA"/>
</dbReference>
<dbReference type="SUPFAM" id="SSF53187">
    <property type="entry name" value="Zn-dependent exopeptidases"/>
    <property type="match status" value="1"/>
</dbReference>
<proteinExistence type="inferred from homology"/>
<dbReference type="PRINTS" id="PR00320">
    <property type="entry name" value="GPROTEINBRPT"/>
</dbReference>
<evidence type="ECO:0000256" key="4">
    <source>
        <dbReference type="ARBA" id="ARBA00022723"/>
    </source>
</evidence>
<feature type="repeat" description="WD" evidence="7">
    <location>
        <begin position="72"/>
        <end position="113"/>
    </location>
</feature>
<evidence type="ECO:0000256" key="7">
    <source>
        <dbReference type="PROSITE-ProRule" id="PRU00221"/>
    </source>
</evidence>
<keyword evidence="2 7" id="KW-0853">WD repeat</keyword>
<name>A0A0C3FET5_PILCF</name>
<dbReference type="Gene3D" id="2.130.10.10">
    <property type="entry name" value="YVTN repeat-like/Quinoprotein amine dehydrogenase"/>
    <property type="match status" value="2"/>
</dbReference>
<evidence type="ECO:0000313" key="9">
    <source>
        <dbReference type="EMBL" id="KIM78519.1"/>
    </source>
</evidence>
<dbReference type="Proteomes" id="UP000054166">
    <property type="component" value="Unassembled WGS sequence"/>
</dbReference>
<dbReference type="InterPro" id="IPR015943">
    <property type="entry name" value="WD40/YVTN_repeat-like_dom_sf"/>
</dbReference>
<keyword evidence="10" id="KW-1185">Reference proteome</keyword>
<dbReference type="STRING" id="765440.A0A0C3FET5"/>
<organism evidence="9 10">
    <name type="scientific">Piloderma croceum (strain F 1598)</name>
    <dbReference type="NCBI Taxonomy" id="765440"/>
    <lineage>
        <taxon>Eukaryota</taxon>
        <taxon>Fungi</taxon>
        <taxon>Dikarya</taxon>
        <taxon>Basidiomycota</taxon>
        <taxon>Agaricomycotina</taxon>
        <taxon>Agaricomycetes</taxon>
        <taxon>Agaricomycetidae</taxon>
        <taxon>Atheliales</taxon>
        <taxon>Atheliaceae</taxon>
        <taxon>Piloderma</taxon>
    </lineage>
</organism>
<keyword evidence="3" id="KW-0645">Protease</keyword>
<feature type="domain" description="Peptidase M20 dimerisation" evidence="8">
    <location>
        <begin position="610"/>
        <end position="743"/>
    </location>
</feature>
<dbReference type="InterPro" id="IPR036322">
    <property type="entry name" value="WD40_repeat_dom_sf"/>
</dbReference>
<dbReference type="InterPro" id="IPR017149">
    <property type="entry name" value="GSH_degradosome_Dug2"/>
</dbReference>
<dbReference type="PIRSF" id="PIRSF037237">
    <property type="entry name" value="Peptidase_WD_repeats_DUG2"/>
    <property type="match status" value="1"/>
</dbReference>
<reference evidence="9 10" key="1">
    <citation type="submission" date="2014-04" db="EMBL/GenBank/DDBJ databases">
        <authorList>
            <consortium name="DOE Joint Genome Institute"/>
            <person name="Kuo A."/>
            <person name="Tarkka M."/>
            <person name="Buscot F."/>
            <person name="Kohler A."/>
            <person name="Nagy L.G."/>
            <person name="Floudas D."/>
            <person name="Copeland A."/>
            <person name="Barry K.W."/>
            <person name="Cichocki N."/>
            <person name="Veneault-Fourrey C."/>
            <person name="LaButti K."/>
            <person name="Lindquist E.A."/>
            <person name="Lipzen A."/>
            <person name="Lundell T."/>
            <person name="Morin E."/>
            <person name="Murat C."/>
            <person name="Sun H."/>
            <person name="Tunlid A."/>
            <person name="Henrissat B."/>
            <person name="Grigoriev I.V."/>
            <person name="Hibbett D.S."/>
            <person name="Martin F."/>
            <person name="Nordberg H.P."/>
            <person name="Cantor M.N."/>
            <person name="Hua S.X."/>
        </authorList>
    </citation>
    <scope>NUCLEOTIDE SEQUENCE [LARGE SCALE GENOMIC DNA]</scope>
    <source>
        <strain evidence="9 10">F 1598</strain>
    </source>
</reference>
<feature type="repeat" description="WD" evidence="7">
    <location>
        <begin position="378"/>
        <end position="392"/>
    </location>
</feature>
<dbReference type="HOGENOM" id="CLU_008535_1_0_1"/>
<evidence type="ECO:0000313" key="10">
    <source>
        <dbReference type="Proteomes" id="UP000054166"/>
    </source>
</evidence>
<dbReference type="AlphaFoldDB" id="A0A0C3FET5"/>
<dbReference type="GO" id="GO:0008233">
    <property type="term" value="F:peptidase activity"/>
    <property type="evidence" value="ECO:0007669"/>
    <property type="project" value="UniProtKB-KW"/>
</dbReference>
<dbReference type="OrthoDB" id="7832001at2759"/>
<evidence type="ECO:0000256" key="5">
    <source>
        <dbReference type="ARBA" id="ARBA00022737"/>
    </source>
</evidence>
<evidence type="ECO:0000256" key="2">
    <source>
        <dbReference type="ARBA" id="ARBA00022574"/>
    </source>
</evidence>